<evidence type="ECO:0000256" key="3">
    <source>
        <dbReference type="ARBA" id="ARBA00022475"/>
    </source>
</evidence>
<keyword evidence="5" id="KW-0029">Amino-acid transport</keyword>
<dbReference type="OrthoDB" id="9797267at2"/>
<dbReference type="CDD" id="cd06582">
    <property type="entry name" value="TM_PBP1_LivH_like"/>
    <property type="match status" value="1"/>
</dbReference>
<accession>A0A3A8AC70</accession>
<keyword evidence="3" id="KW-1003">Cell membrane</keyword>
<evidence type="ECO:0000256" key="6">
    <source>
        <dbReference type="ARBA" id="ARBA00022989"/>
    </source>
</evidence>
<dbReference type="GO" id="GO:0022857">
    <property type="term" value="F:transmembrane transporter activity"/>
    <property type="evidence" value="ECO:0007669"/>
    <property type="project" value="InterPro"/>
</dbReference>
<dbReference type="PANTHER" id="PTHR11795:SF452">
    <property type="entry name" value="ABC TRANSPORTER PERMEASE PROTEIN"/>
    <property type="match status" value="1"/>
</dbReference>
<evidence type="ECO:0000313" key="10">
    <source>
        <dbReference type="EMBL" id="RKF06589.1"/>
    </source>
</evidence>
<sequence length="291" mass="30711">MELVLLTQQIMNGLVNGMTYVLIATGLTLVFGVLHIINFAHGEFYMLGAFFTFFAAKLLGLDYISAGIVATLGVAVLGILANRFFFWPLRKEHEFTVLLSSLGLALLLTNGGELIFGADPKYVASPFADGIVPLGPVIVTQQRMLIFAVGALVLVLLYLFIQKTRMGKMMRATAQNPEGAALTGVDIRRVYTVTFMVACGLAALAGALVGPTAMIFPTVGTWAVLKGFIVVVLGGLGSIPGALIGGLILGVVEALAGGYISMGFAQAIGFSIIIVVLLWRPNGLFGAARRA</sequence>
<dbReference type="InterPro" id="IPR052157">
    <property type="entry name" value="BCAA_transport_permease"/>
</dbReference>
<dbReference type="Proteomes" id="UP000246132">
    <property type="component" value="Unassembled WGS sequence"/>
</dbReference>
<dbReference type="EMBL" id="QFWV02000007">
    <property type="protein sequence ID" value="RKF06589.1"/>
    <property type="molecule type" value="Genomic_DNA"/>
</dbReference>
<feature type="transmembrane region" description="Helical" evidence="9">
    <location>
        <begin position="228"/>
        <end position="252"/>
    </location>
</feature>
<protein>
    <submittedName>
        <fullName evidence="10">Branched-chain amino acid ABC transporter permease</fullName>
    </submittedName>
</protein>
<keyword evidence="2" id="KW-0813">Transport</keyword>
<evidence type="ECO:0000256" key="9">
    <source>
        <dbReference type="SAM" id="Phobius"/>
    </source>
</evidence>
<comment type="subcellular location">
    <subcellularLocation>
        <location evidence="1">Cell membrane</location>
        <topology evidence="1">Multi-pass membrane protein</topology>
    </subcellularLocation>
</comment>
<feature type="transmembrane region" description="Helical" evidence="9">
    <location>
        <begin position="144"/>
        <end position="161"/>
    </location>
</feature>
<organism evidence="10 11">
    <name type="scientific">Oceaniradius stylonematis</name>
    <dbReference type="NCBI Taxonomy" id="2184161"/>
    <lineage>
        <taxon>Bacteria</taxon>
        <taxon>Pseudomonadati</taxon>
        <taxon>Pseudomonadota</taxon>
        <taxon>Alphaproteobacteria</taxon>
        <taxon>Hyphomicrobiales</taxon>
        <taxon>Ahrensiaceae</taxon>
        <taxon>Oceaniradius</taxon>
    </lineage>
</organism>
<evidence type="ECO:0000256" key="8">
    <source>
        <dbReference type="ARBA" id="ARBA00037998"/>
    </source>
</evidence>
<feature type="transmembrane region" description="Helical" evidence="9">
    <location>
        <begin position="66"/>
        <end position="85"/>
    </location>
</feature>
<dbReference type="InterPro" id="IPR001851">
    <property type="entry name" value="ABC_transp_permease"/>
</dbReference>
<keyword evidence="6 9" id="KW-1133">Transmembrane helix</keyword>
<gene>
    <name evidence="10" type="ORF">DEM25_012780</name>
</gene>
<feature type="transmembrane region" description="Helical" evidence="9">
    <location>
        <begin position="20"/>
        <end position="37"/>
    </location>
</feature>
<comment type="caution">
    <text evidence="10">The sequence shown here is derived from an EMBL/GenBank/DDBJ whole genome shotgun (WGS) entry which is preliminary data.</text>
</comment>
<comment type="similarity">
    <text evidence="8">Belongs to the binding-protein-dependent transport system permease family. LivHM subfamily.</text>
</comment>
<evidence type="ECO:0000256" key="1">
    <source>
        <dbReference type="ARBA" id="ARBA00004651"/>
    </source>
</evidence>
<dbReference type="GO" id="GO:0006865">
    <property type="term" value="P:amino acid transport"/>
    <property type="evidence" value="ECO:0007669"/>
    <property type="project" value="UniProtKB-KW"/>
</dbReference>
<evidence type="ECO:0000313" key="11">
    <source>
        <dbReference type="Proteomes" id="UP000246132"/>
    </source>
</evidence>
<keyword evidence="7 9" id="KW-0472">Membrane</keyword>
<evidence type="ECO:0000256" key="7">
    <source>
        <dbReference type="ARBA" id="ARBA00023136"/>
    </source>
</evidence>
<reference evidence="10 11" key="1">
    <citation type="journal article" date="2018" name="Int. J. Syst. Bacteriol.">
        <title>Oceaniradius stylonemae gen. nov., sp. nov., isolated from a red alga, Stylonema cornu-cervi.</title>
        <authorList>
            <person name="Jeong S."/>
        </authorList>
    </citation>
    <scope>NUCLEOTIDE SEQUENCE [LARGE SCALE GENOMIC DNA]</scope>
    <source>
        <strain evidence="10 11">StC1</strain>
    </source>
</reference>
<evidence type="ECO:0000256" key="4">
    <source>
        <dbReference type="ARBA" id="ARBA00022692"/>
    </source>
</evidence>
<feature type="transmembrane region" description="Helical" evidence="9">
    <location>
        <begin position="97"/>
        <end position="118"/>
    </location>
</feature>
<feature type="transmembrane region" description="Helical" evidence="9">
    <location>
        <begin position="259"/>
        <end position="279"/>
    </location>
</feature>
<name>A0A3A8AC70_9HYPH</name>
<dbReference type="Pfam" id="PF02653">
    <property type="entry name" value="BPD_transp_2"/>
    <property type="match status" value="1"/>
</dbReference>
<dbReference type="GO" id="GO:0005886">
    <property type="term" value="C:plasma membrane"/>
    <property type="evidence" value="ECO:0007669"/>
    <property type="project" value="UniProtKB-SubCell"/>
</dbReference>
<evidence type="ECO:0000256" key="5">
    <source>
        <dbReference type="ARBA" id="ARBA00022970"/>
    </source>
</evidence>
<dbReference type="PANTHER" id="PTHR11795">
    <property type="entry name" value="BRANCHED-CHAIN AMINO ACID TRANSPORT SYSTEM PERMEASE PROTEIN LIVH"/>
    <property type="match status" value="1"/>
</dbReference>
<feature type="transmembrane region" description="Helical" evidence="9">
    <location>
        <begin position="190"/>
        <end position="216"/>
    </location>
</feature>
<proteinExistence type="inferred from homology"/>
<evidence type="ECO:0000256" key="2">
    <source>
        <dbReference type="ARBA" id="ARBA00022448"/>
    </source>
</evidence>
<keyword evidence="11" id="KW-1185">Reference proteome</keyword>
<keyword evidence="4 9" id="KW-0812">Transmembrane</keyword>
<dbReference type="AlphaFoldDB" id="A0A3A8AC70"/>